<protein>
    <submittedName>
        <fullName evidence="1">Uncharacterized protein</fullName>
    </submittedName>
</protein>
<reference evidence="1 2" key="1">
    <citation type="journal article" date="2020" name="Phytopathology">
        <title>Genome Sequence Resources of Colletotrichum truncatum, C. plurivorum, C. musicola, and C. sojae: Four Species Pathogenic to Soybean (Glycine max).</title>
        <authorList>
            <person name="Rogerio F."/>
            <person name="Boufleur T.R."/>
            <person name="Ciampi-Guillardi M."/>
            <person name="Sukno S.A."/>
            <person name="Thon M.R."/>
            <person name="Massola Junior N.S."/>
            <person name="Baroncelli R."/>
        </authorList>
    </citation>
    <scope>NUCLEOTIDE SEQUENCE [LARGE SCALE GENOMIC DNA]</scope>
    <source>
        <strain evidence="1 2">CMES1059</strain>
    </source>
</reference>
<evidence type="ECO:0000313" key="1">
    <source>
        <dbReference type="EMBL" id="KAL0941213.1"/>
    </source>
</evidence>
<evidence type="ECO:0000313" key="2">
    <source>
        <dbReference type="Proteomes" id="UP000805649"/>
    </source>
</evidence>
<sequence>MPMDPPHYTVEKLMALRGSNLQLDFEKGLLEHAKDNRVLSDIMRHKLRYKRGMILSSRANVDVRKSSAESEDNVFTNAQVPQHISQLQDQNIRQNTIPSSIEAIQLDGQDAEPELGTTQALPQPPILPDQKRKGFEQFYEAVRSPTHVRVTAGGRIVPNTFDPSHSSPTGKGSKERLVGDSNGIQPPFGTPFLPGQPMMAAPMHPAMHPAFLMAQGPPGTMPPFSGQWFFPPPPLMPMGLPFPGTPMMPMGPFIYQQPPTPVSATGIGSRPFSSAIQQPESFPISSIRPSIITKNQLSGLRSSLKKAEAQLAYNRHQIDEKHMEEYARQLRADIEHFEIKLKGELALEENASQEHSTGKGSIKESSQGKGDEQLNRGKADPMESSQSNGDKPIKTHKKGKVKLTVDTSKATKPSLLPVSAALAPVFQPRSDLENASQDIGRTTTATAANPTVDNKRDTFGGKFYGPIPANFEESNRYLSSVAPPTPAEDIEAFSNFARENAGLGLPYLVGEVPFGMDPSPEIRDYIYHRALTQDEEMAKHLFWTNAPDHLRKKFPKFNGKDFFPVSPEKHIRPKSKVVNNLPTGRPEQDYGFSLPAADLDPFAPLEPYRGDTFRTAAARNRDLKRATKSDNVTSPMKPRSGSKLRPVAYFNSQGLDELKDSSRSSDNIGETESERAYFNSCVRAWSERVTATATALPGAVTSENAHGYLPQYTIGNAAASLSPVIAKAAGQASRLPHPKTNDNSNLDATLARLANSVDGRAENQPPKRSVRIK</sequence>
<name>A0ACC3ZAS8_COLTU</name>
<gene>
    <name evidence="1" type="ORF">CTRU02_203976</name>
</gene>
<accession>A0ACC3ZAS8</accession>
<organism evidence="1 2">
    <name type="scientific">Colletotrichum truncatum</name>
    <name type="common">Anthracnose fungus</name>
    <name type="synonym">Colletotrichum capsici</name>
    <dbReference type="NCBI Taxonomy" id="5467"/>
    <lineage>
        <taxon>Eukaryota</taxon>
        <taxon>Fungi</taxon>
        <taxon>Dikarya</taxon>
        <taxon>Ascomycota</taxon>
        <taxon>Pezizomycotina</taxon>
        <taxon>Sordariomycetes</taxon>
        <taxon>Hypocreomycetidae</taxon>
        <taxon>Glomerellales</taxon>
        <taxon>Glomerellaceae</taxon>
        <taxon>Colletotrichum</taxon>
        <taxon>Colletotrichum truncatum species complex</taxon>
    </lineage>
</organism>
<dbReference type="Proteomes" id="UP000805649">
    <property type="component" value="Unassembled WGS sequence"/>
</dbReference>
<comment type="caution">
    <text evidence="1">The sequence shown here is derived from an EMBL/GenBank/DDBJ whole genome shotgun (WGS) entry which is preliminary data.</text>
</comment>
<proteinExistence type="predicted"/>
<keyword evidence="2" id="KW-1185">Reference proteome</keyword>
<dbReference type="EMBL" id="VUJX02000002">
    <property type="protein sequence ID" value="KAL0941213.1"/>
    <property type="molecule type" value="Genomic_DNA"/>
</dbReference>